<dbReference type="InterPro" id="IPR003223">
    <property type="entry name" value="Flag1_repressor"/>
</dbReference>
<keyword evidence="1" id="KW-0282">Flagellum</keyword>
<protein>
    <submittedName>
        <fullName evidence="1">Phase 1 flagellin transcriptional repressor</fullName>
    </submittedName>
</protein>
<evidence type="ECO:0000313" key="2">
    <source>
        <dbReference type="Proteomes" id="UP000230639"/>
    </source>
</evidence>
<dbReference type="RefSeq" id="WP_100212426.1">
    <property type="nucleotide sequence ID" value="NZ_CP023345.1"/>
</dbReference>
<evidence type="ECO:0000313" key="1">
    <source>
        <dbReference type="EMBL" id="ATW54468.1"/>
    </source>
</evidence>
<dbReference type="AlphaFoldDB" id="A0A2I5HG21"/>
<organism evidence="1 2">
    <name type="scientific">Salmonella diarizonae</name>
    <dbReference type="NCBI Taxonomy" id="59204"/>
    <lineage>
        <taxon>Bacteria</taxon>
        <taxon>Pseudomonadati</taxon>
        <taxon>Pseudomonadota</taxon>
        <taxon>Gammaproteobacteria</taxon>
        <taxon>Enterobacterales</taxon>
        <taxon>Enterobacteriaceae</taxon>
        <taxon>Salmonella</taxon>
    </lineage>
</organism>
<dbReference type="Pfam" id="PF03614">
    <property type="entry name" value="Flag1_repress"/>
    <property type="match status" value="1"/>
</dbReference>
<sequence length="179" mass="20744">MNDITWGKEAEKWPRDYSLFSRRIQYLRFNSVLVRLFSQNGMSLICYISKFNVSEKAVYVSDEPKGTKRVRIELQNISTLEELPDNTGYKPTEHELLFINGEKFNNKIQPASKMDFFSICNKCFKQCVDIRVHMADSRVIEGRTTGVNACQVGVIMDNGNHIQILFDWVDRITSRDFSG</sequence>
<reference evidence="1 2" key="1">
    <citation type="submission" date="2017-09" db="EMBL/GenBank/DDBJ databases">
        <title>Complete genome of Salmonella enterica subsp. diarizonae isolated from stool of a patient with bacterial enteropathy.</title>
        <authorList>
            <person name="Zhou J."/>
            <person name="Chen Q."/>
            <person name="Guo L."/>
            <person name="Fan J."/>
        </authorList>
    </citation>
    <scope>NUCLEOTIDE SEQUENCE [LARGE SCALE GENOMIC DNA]</scope>
    <source>
        <strain evidence="1 2">HZS154</strain>
    </source>
</reference>
<dbReference type="GO" id="GO:0003700">
    <property type="term" value="F:DNA-binding transcription factor activity"/>
    <property type="evidence" value="ECO:0007669"/>
    <property type="project" value="InterPro"/>
</dbReference>
<dbReference type="EMBL" id="CP023345">
    <property type="protein sequence ID" value="ATW54468.1"/>
    <property type="molecule type" value="Genomic_DNA"/>
</dbReference>
<gene>
    <name evidence="1" type="ORF">CNQ75_07970</name>
</gene>
<proteinExistence type="predicted"/>
<dbReference type="Proteomes" id="UP000230639">
    <property type="component" value="Chromosome"/>
</dbReference>
<name>A0A2I5HG21_SALDZ</name>
<keyword evidence="1" id="KW-0966">Cell projection</keyword>
<accession>A0A2I5HG21</accession>
<keyword evidence="1" id="KW-0969">Cilium</keyword>